<accession>A0ABP6SB94</accession>
<evidence type="ECO:0008006" key="3">
    <source>
        <dbReference type="Google" id="ProtNLM"/>
    </source>
</evidence>
<evidence type="ECO:0000313" key="1">
    <source>
        <dbReference type="EMBL" id="GAA3372365.1"/>
    </source>
</evidence>
<protein>
    <recommendedName>
        <fullName evidence="3">PqqD family protein</fullName>
    </recommendedName>
</protein>
<dbReference type="EMBL" id="BAAAYL010000001">
    <property type="protein sequence ID" value="GAA3372365.1"/>
    <property type="molecule type" value="Genomic_DNA"/>
</dbReference>
<dbReference type="Proteomes" id="UP001499990">
    <property type="component" value="Unassembled WGS sequence"/>
</dbReference>
<gene>
    <name evidence="1" type="ORF">GCM10020367_27000</name>
</gene>
<reference evidence="2" key="1">
    <citation type="journal article" date="2019" name="Int. J. Syst. Evol. Microbiol.">
        <title>The Global Catalogue of Microorganisms (GCM) 10K type strain sequencing project: providing services to taxonomists for standard genome sequencing and annotation.</title>
        <authorList>
            <consortium name="The Broad Institute Genomics Platform"/>
            <consortium name="The Broad Institute Genome Sequencing Center for Infectious Disease"/>
            <person name="Wu L."/>
            <person name="Ma J."/>
        </authorList>
    </citation>
    <scope>NUCLEOTIDE SEQUENCE [LARGE SCALE GENOMIC DNA]</scope>
    <source>
        <strain evidence="2">JCM 9651</strain>
    </source>
</reference>
<proteinExistence type="predicted"/>
<organism evidence="1 2">
    <name type="scientific">Streptomyces sannanensis</name>
    <dbReference type="NCBI Taxonomy" id="285536"/>
    <lineage>
        <taxon>Bacteria</taxon>
        <taxon>Bacillati</taxon>
        <taxon>Actinomycetota</taxon>
        <taxon>Actinomycetes</taxon>
        <taxon>Kitasatosporales</taxon>
        <taxon>Streptomycetaceae</taxon>
        <taxon>Streptomyces</taxon>
    </lineage>
</organism>
<sequence>MDPVQRARLLPWTGPEGRPCYLLTDGTGQLSRVADRIEAVQLGMGGDLLAHALALLAEGELAVEELRVLAGHLTEALRDVLRIAESRGARLR</sequence>
<comment type="caution">
    <text evidence="1">The sequence shown here is derived from an EMBL/GenBank/DDBJ whole genome shotgun (WGS) entry which is preliminary data.</text>
</comment>
<dbReference type="RefSeq" id="WP_345037017.1">
    <property type="nucleotide sequence ID" value="NZ_BAAAYL010000001.1"/>
</dbReference>
<name>A0ABP6SB94_9ACTN</name>
<keyword evidence="2" id="KW-1185">Reference proteome</keyword>
<evidence type="ECO:0000313" key="2">
    <source>
        <dbReference type="Proteomes" id="UP001499990"/>
    </source>
</evidence>